<dbReference type="EMBL" id="SMBU01000032">
    <property type="protein sequence ID" value="TCU89831.1"/>
    <property type="molecule type" value="Genomic_DNA"/>
</dbReference>
<dbReference type="Pfam" id="PF14347">
    <property type="entry name" value="DUF4399"/>
    <property type="match status" value="2"/>
</dbReference>
<dbReference type="InterPro" id="IPR025512">
    <property type="entry name" value="DUF4399"/>
</dbReference>
<evidence type="ECO:0000256" key="1">
    <source>
        <dbReference type="SAM" id="SignalP"/>
    </source>
</evidence>
<dbReference type="OrthoDB" id="531568at2"/>
<keyword evidence="1" id="KW-0732">Signal</keyword>
<evidence type="ECO:0000259" key="2">
    <source>
        <dbReference type="Pfam" id="PF14347"/>
    </source>
</evidence>
<dbReference type="Proteomes" id="UP000295110">
    <property type="component" value="Unassembled WGS sequence"/>
</dbReference>
<sequence length="303" mass="32668">MGSAVHLNRGRVLLCVAGLVPALAAAEPLPADPLERQCWLAHTAQRAAVDLREPISVHFSNLKNGYRVRTPFWVEFGVRGMGVIPAGNPNEKAGHHHLLIDTPLPRDHTAPIPFSATYRHFGKGQTGTELDLPPGRHTLRLLFADHAHKPYFVFSNEIAVVVTGKRGDMPAPRVEAGNAGSCEAWYQDQLATPRASANREVYVKNLRDDEVVSSPFTVSLGVLGAGLGVAPAGSSIKDTGHFQLSFSQKGGATQRQNLADGRTEAIVDLPLGDYELQVALQDGGGNLLLKGTPLHFGVNRHER</sequence>
<evidence type="ECO:0000313" key="4">
    <source>
        <dbReference type="Proteomes" id="UP000295110"/>
    </source>
</evidence>
<dbReference type="RefSeq" id="WP_132575271.1">
    <property type="nucleotide sequence ID" value="NZ_CBCSGL010000035.1"/>
</dbReference>
<feature type="signal peptide" evidence="1">
    <location>
        <begin position="1"/>
        <end position="24"/>
    </location>
</feature>
<comment type="caution">
    <text evidence="3">The sequence shown here is derived from an EMBL/GenBank/DDBJ whole genome shotgun (WGS) entry which is preliminary data.</text>
</comment>
<feature type="domain" description="DUF4399" evidence="2">
    <location>
        <begin position="74"/>
        <end position="162"/>
    </location>
</feature>
<name>A0A4R3UIG2_ROSSA</name>
<gene>
    <name evidence="3" type="ORF">EV671_103210</name>
</gene>
<reference evidence="3 4" key="1">
    <citation type="submission" date="2019-03" db="EMBL/GenBank/DDBJ databases">
        <title>Genomic Encyclopedia of Type Strains, Phase IV (KMG-IV): sequencing the most valuable type-strain genomes for metagenomic binning, comparative biology and taxonomic classification.</title>
        <authorList>
            <person name="Goeker M."/>
        </authorList>
    </citation>
    <scope>NUCLEOTIDE SEQUENCE [LARGE SCALE GENOMIC DNA]</scope>
    <source>
        <strain evidence="3 4">DSM 654</strain>
    </source>
</reference>
<proteinExistence type="predicted"/>
<feature type="chain" id="PRO_5020780032" evidence="1">
    <location>
        <begin position="25"/>
        <end position="303"/>
    </location>
</feature>
<keyword evidence="4" id="KW-1185">Reference proteome</keyword>
<protein>
    <submittedName>
        <fullName evidence="3">Uncharacterized protein DUF4399</fullName>
    </submittedName>
</protein>
<organism evidence="3 4">
    <name type="scientific">Roseateles saccharophilus</name>
    <name type="common">Pseudomonas saccharophila</name>
    <dbReference type="NCBI Taxonomy" id="304"/>
    <lineage>
        <taxon>Bacteria</taxon>
        <taxon>Pseudomonadati</taxon>
        <taxon>Pseudomonadota</taxon>
        <taxon>Betaproteobacteria</taxon>
        <taxon>Burkholderiales</taxon>
        <taxon>Sphaerotilaceae</taxon>
        <taxon>Roseateles</taxon>
    </lineage>
</organism>
<accession>A0A4R3UIG2</accession>
<evidence type="ECO:0000313" key="3">
    <source>
        <dbReference type="EMBL" id="TCU89831.1"/>
    </source>
</evidence>
<dbReference type="AlphaFoldDB" id="A0A4R3UIG2"/>
<feature type="domain" description="DUF4399" evidence="2">
    <location>
        <begin position="225"/>
        <end position="285"/>
    </location>
</feature>